<dbReference type="PANTHER" id="PTHR35849">
    <property type="entry name" value="BLR2341 PROTEIN"/>
    <property type="match status" value="1"/>
</dbReference>
<dbReference type="Pfam" id="PF13466">
    <property type="entry name" value="STAS_2"/>
    <property type="match status" value="1"/>
</dbReference>
<proteinExistence type="predicted"/>
<dbReference type="InterPro" id="IPR052746">
    <property type="entry name" value="MlaB_ABC_Transporter"/>
</dbReference>
<dbReference type="EMBL" id="FTPK01000001">
    <property type="protein sequence ID" value="SIT66919.1"/>
    <property type="molecule type" value="Genomic_DNA"/>
</dbReference>
<dbReference type="CDD" id="cd07043">
    <property type="entry name" value="STAS_anti-anti-sigma_factors"/>
    <property type="match status" value="1"/>
</dbReference>
<evidence type="ECO:0000313" key="3">
    <source>
        <dbReference type="Proteomes" id="UP000223759"/>
    </source>
</evidence>
<dbReference type="RefSeq" id="WP_084178606.1">
    <property type="nucleotide sequence ID" value="NZ_CP023018.1"/>
</dbReference>
<dbReference type="STRING" id="233100.SAMN05216526_0721"/>
<dbReference type="SUPFAM" id="SSF52091">
    <property type="entry name" value="SpoIIaa-like"/>
    <property type="match status" value="1"/>
</dbReference>
<dbReference type="AlphaFoldDB" id="A0A1R3VQF3"/>
<feature type="domain" description="STAS" evidence="1">
    <location>
        <begin position="13"/>
        <end position="100"/>
    </location>
</feature>
<sequence length="100" mass="11049">MSQGQWQAGGEDVLALSGELTRHSVPDLWKQAPERLQRLKGEAQIDLSGATRMDSAGVAFLLECQRFCLARSVSLRFAQMPEHMRALVELANLQPLFAPA</sequence>
<dbReference type="InterPro" id="IPR058548">
    <property type="entry name" value="MlaB-like_STAS"/>
</dbReference>
<dbReference type="PANTHER" id="PTHR35849:SF1">
    <property type="entry name" value="INTERMEMBRANE PHOSPHOLIPID TRANSPORT SYSTEM BINDING PROTEIN MLAB"/>
    <property type="match status" value="1"/>
</dbReference>
<dbReference type="InterPro" id="IPR036513">
    <property type="entry name" value="STAS_dom_sf"/>
</dbReference>
<dbReference type="InterPro" id="IPR002645">
    <property type="entry name" value="STAS_dom"/>
</dbReference>
<dbReference type="Gene3D" id="3.30.750.24">
    <property type="entry name" value="STAS domain"/>
    <property type="match status" value="1"/>
</dbReference>
<dbReference type="OrthoDB" id="5297990at2"/>
<name>A0A1R3VQF3_9GAMM</name>
<organism evidence="2 3">
    <name type="scientific">Ectothiorhodosinus mongolicus</name>
    <dbReference type="NCBI Taxonomy" id="233100"/>
    <lineage>
        <taxon>Bacteria</taxon>
        <taxon>Pseudomonadati</taxon>
        <taxon>Pseudomonadota</taxon>
        <taxon>Gammaproteobacteria</taxon>
        <taxon>Chromatiales</taxon>
        <taxon>Ectothiorhodospiraceae</taxon>
        <taxon>Ectothiorhodosinus</taxon>
    </lineage>
</organism>
<keyword evidence="3" id="KW-1185">Reference proteome</keyword>
<dbReference type="PROSITE" id="PS50801">
    <property type="entry name" value="STAS"/>
    <property type="match status" value="1"/>
</dbReference>
<protein>
    <submittedName>
        <fullName evidence="2">Phospholipid transport system transporter-binding protein</fullName>
    </submittedName>
</protein>
<reference evidence="2 3" key="1">
    <citation type="submission" date="2017-01" db="EMBL/GenBank/DDBJ databases">
        <authorList>
            <person name="Mah S.A."/>
            <person name="Swanson W.J."/>
            <person name="Moy G.W."/>
            <person name="Vacquier V.D."/>
        </authorList>
    </citation>
    <scope>NUCLEOTIDE SEQUENCE [LARGE SCALE GENOMIC DNA]</scope>
    <source>
        <strain evidence="2 3">M9</strain>
    </source>
</reference>
<dbReference type="Proteomes" id="UP000223759">
    <property type="component" value="Unassembled WGS sequence"/>
</dbReference>
<accession>A0A1R3VQF3</accession>
<evidence type="ECO:0000259" key="1">
    <source>
        <dbReference type="PROSITE" id="PS50801"/>
    </source>
</evidence>
<evidence type="ECO:0000313" key="2">
    <source>
        <dbReference type="EMBL" id="SIT66919.1"/>
    </source>
</evidence>
<gene>
    <name evidence="2" type="ORF">SAMN05216526_0721</name>
</gene>